<dbReference type="InterPro" id="IPR004507">
    <property type="entry name" value="UbiX-like"/>
</dbReference>
<gene>
    <name evidence="7" type="primary">ubiX</name>
    <name evidence="9" type="ORF">SAMN05216352_101197</name>
</gene>
<evidence type="ECO:0000259" key="8">
    <source>
        <dbReference type="Pfam" id="PF02441"/>
    </source>
</evidence>
<comment type="caution">
    <text evidence="7">Lacks conserved residue(s) required for the propagation of feature annotation.</text>
</comment>
<evidence type="ECO:0000256" key="4">
    <source>
        <dbReference type="ARBA" id="ARBA00022679"/>
    </source>
</evidence>
<proteinExistence type="inferred from homology"/>
<evidence type="ECO:0000256" key="2">
    <source>
        <dbReference type="ARBA" id="ARBA00022630"/>
    </source>
</evidence>
<comment type="catalytic activity">
    <reaction evidence="5 7">
        <text>dimethylallyl phosphate + FMNH2 = prenylated FMNH2 + phosphate</text>
        <dbReference type="Rhea" id="RHEA:37743"/>
        <dbReference type="ChEBI" id="CHEBI:43474"/>
        <dbReference type="ChEBI" id="CHEBI:57618"/>
        <dbReference type="ChEBI" id="CHEBI:87467"/>
        <dbReference type="ChEBI" id="CHEBI:88052"/>
        <dbReference type="EC" id="2.5.1.129"/>
    </reaction>
</comment>
<comment type="similarity">
    <text evidence="6 7">Belongs to the UbiX/PAD1 family.</text>
</comment>
<dbReference type="Pfam" id="PF02441">
    <property type="entry name" value="Flavoprotein"/>
    <property type="match status" value="1"/>
</dbReference>
<evidence type="ECO:0000256" key="3">
    <source>
        <dbReference type="ARBA" id="ARBA00022643"/>
    </source>
</evidence>
<evidence type="ECO:0000256" key="6">
    <source>
        <dbReference type="ARBA" id="ARBA00060793"/>
    </source>
</evidence>
<accession>A0A1G8C525</accession>
<dbReference type="PANTHER" id="PTHR43374">
    <property type="entry name" value="FLAVIN PRENYLTRANSFERASE"/>
    <property type="match status" value="1"/>
</dbReference>
<feature type="binding site" evidence="7">
    <location>
        <position position="40"/>
    </location>
    <ligand>
        <name>FMN</name>
        <dbReference type="ChEBI" id="CHEBI:58210"/>
    </ligand>
</feature>
<dbReference type="GO" id="GO:0106141">
    <property type="term" value="F:flavin prenyltransferase activity"/>
    <property type="evidence" value="ECO:0007669"/>
    <property type="project" value="UniProtKB-EC"/>
</dbReference>
<sequence length="202" mass="22467">MNENKKVFTVAITGASGAVYGVRLAQMLLQNHHFVHFLVSEAGWQVFREELLLDTSDREACLEELFSKSYQENLKIHDLRDFKAPVASGSYRTDGMAVIPCSMGTLSKIANGNSGNLLERAADVILKEKQKLILVPRETPLNGIHLENMLKAEKNGAHIIPAMPGFYHLPETKDDLINFVVGKVLDALNVHHSLFTRWGSGK</sequence>
<evidence type="ECO:0000256" key="5">
    <source>
        <dbReference type="ARBA" id="ARBA00050612"/>
    </source>
</evidence>
<evidence type="ECO:0000313" key="10">
    <source>
        <dbReference type="Proteomes" id="UP000199017"/>
    </source>
</evidence>
<dbReference type="InterPro" id="IPR036551">
    <property type="entry name" value="Flavin_trans-like"/>
</dbReference>
<dbReference type="STRING" id="930129.SAMN05216352_101197"/>
<feature type="binding site" evidence="7">
    <location>
        <position position="137"/>
    </location>
    <ligand>
        <name>FMN</name>
        <dbReference type="ChEBI" id="CHEBI:58210"/>
    </ligand>
</feature>
<feature type="binding site" evidence="7">
    <location>
        <begin position="14"/>
        <end position="16"/>
    </location>
    <ligand>
        <name>FMN</name>
        <dbReference type="ChEBI" id="CHEBI:58210"/>
    </ligand>
</feature>
<dbReference type="EC" id="2.5.1.129" evidence="7"/>
<dbReference type="PANTHER" id="PTHR43374:SF1">
    <property type="entry name" value="FLAVIN PRENYLTRANSFERASE PAD1, MITOCHONDRIAL"/>
    <property type="match status" value="1"/>
</dbReference>
<dbReference type="Proteomes" id="UP000199017">
    <property type="component" value="Unassembled WGS sequence"/>
</dbReference>
<reference evidence="9 10" key="1">
    <citation type="submission" date="2016-10" db="EMBL/GenBank/DDBJ databases">
        <authorList>
            <person name="de Groot N.N."/>
        </authorList>
    </citation>
    <scope>NUCLEOTIDE SEQUENCE [LARGE SCALE GENOMIC DNA]</scope>
    <source>
        <strain evidence="10">P4B,CCM 7963,CECT 7998,DSM 25260,IBRC-M 10614,KCTC 13821</strain>
    </source>
</reference>
<dbReference type="FunFam" id="3.40.50.1950:FF:000001">
    <property type="entry name" value="Flavin prenyltransferase UbiX"/>
    <property type="match status" value="1"/>
</dbReference>
<evidence type="ECO:0000313" key="9">
    <source>
        <dbReference type="EMBL" id="SDH40473.1"/>
    </source>
</evidence>
<dbReference type="AlphaFoldDB" id="A0A1G8C525"/>
<dbReference type="NCBIfam" id="NF004685">
    <property type="entry name" value="PRK06029.1"/>
    <property type="match status" value="1"/>
</dbReference>
<dbReference type="EMBL" id="FNDU01000001">
    <property type="protein sequence ID" value="SDH40473.1"/>
    <property type="molecule type" value="Genomic_DNA"/>
</dbReference>
<keyword evidence="3 7" id="KW-0288">FMN</keyword>
<keyword evidence="4 7" id="KW-0808">Transferase</keyword>
<feature type="binding site" evidence="7">
    <location>
        <position position="183"/>
    </location>
    <ligand>
        <name>dimethylallyl phosphate</name>
        <dbReference type="ChEBI" id="CHEBI:88052"/>
    </ligand>
</feature>
<feature type="domain" description="Flavoprotein" evidence="8">
    <location>
        <begin position="8"/>
        <end position="188"/>
    </location>
</feature>
<dbReference type="RefSeq" id="WP_091579643.1">
    <property type="nucleotide sequence ID" value="NZ_FNDU01000001.1"/>
</dbReference>
<dbReference type="InterPro" id="IPR003382">
    <property type="entry name" value="Flavoprotein"/>
</dbReference>
<feature type="binding site" evidence="7">
    <location>
        <position position="167"/>
    </location>
    <ligand>
        <name>dimethylallyl phosphate</name>
        <dbReference type="ChEBI" id="CHEBI:88052"/>
    </ligand>
</feature>
<dbReference type="HAMAP" id="MF_01984">
    <property type="entry name" value="ubiX_pad"/>
    <property type="match status" value="1"/>
</dbReference>
<keyword evidence="1 7" id="KW-0637">Prenyltransferase</keyword>
<dbReference type="OrthoDB" id="9781577at2"/>
<evidence type="ECO:0000256" key="7">
    <source>
        <dbReference type="HAMAP-Rule" id="MF_01984"/>
    </source>
</evidence>
<dbReference type="GO" id="GO:0016831">
    <property type="term" value="F:carboxy-lyase activity"/>
    <property type="evidence" value="ECO:0007669"/>
    <property type="project" value="TreeGrafter"/>
</dbReference>
<protein>
    <recommendedName>
        <fullName evidence="7">Flavin prenyltransferase UbiX</fullName>
        <ecNumber evidence="7">2.5.1.129</ecNumber>
    </recommendedName>
</protein>
<comment type="function">
    <text evidence="7">Flavin prenyltransferase that catalyzes the synthesis of the prenylated FMN cofactor (prenyl-FMN) for 4-hydroxy-3-polyprenylbenzoic acid decarboxylase UbiD. The prenyltransferase is metal-independent and links a dimethylallyl moiety from dimethylallyl monophosphate (DMAP) to the flavin N5 and C6 atoms of FMN.</text>
</comment>
<feature type="binding site" evidence="7">
    <location>
        <begin position="102"/>
        <end position="105"/>
    </location>
    <ligand>
        <name>FMN</name>
        <dbReference type="ChEBI" id="CHEBI:58210"/>
    </ligand>
</feature>
<keyword evidence="2 7" id="KW-0285">Flavoprotein</keyword>
<organism evidence="9 10">
    <name type="scientific">Alteribacillus bidgolensis</name>
    <dbReference type="NCBI Taxonomy" id="930129"/>
    <lineage>
        <taxon>Bacteria</taxon>
        <taxon>Bacillati</taxon>
        <taxon>Bacillota</taxon>
        <taxon>Bacilli</taxon>
        <taxon>Bacillales</taxon>
        <taxon>Bacillaceae</taxon>
        <taxon>Alteribacillus</taxon>
    </lineage>
</organism>
<dbReference type="NCBIfam" id="TIGR00421">
    <property type="entry name" value="ubiX_pad"/>
    <property type="match status" value="1"/>
</dbReference>
<dbReference type="SUPFAM" id="SSF52507">
    <property type="entry name" value="Homo-oligomeric flavin-containing Cys decarboxylases, HFCD"/>
    <property type="match status" value="1"/>
</dbReference>
<dbReference type="Gene3D" id="3.40.50.1950">
    <property type="entry name" value="Flavin prenyltransferase-like"/>
    <property type="match status" value="1"/>
</dbReference>
<name>A0A1G8C525_9BACI</name>
<keyword evidence="10" id="KW-1185">Reference proteome</keyword>
<evidence type="ECO:0000256" key="1">
    <source>
        <dbReference type="ARBA" id="ARBA00022602"/>
    </source>
</evidence>